<gene>
    <name evidence="1" type="ORF">EYF80_030225</name>
</gene>
<sequence length="74" mass="7959">MEISLATLDEHGPDLLTLFPSPVTNEDTSSQARSIAPLPLPMQSCRKERSLMFCRGVKAGSQPPSETPAFSATL</sequence>
<keyword evidence="2" id="KW-1185">Reference proteome</keyword>
<evidence type="ECO:0000313" key="2">
    <source>
        <dbReference type="Proteomes" id="UP000314294"/>
    </source>
</evidence>
<name>A0A4Z2H2P2_9TELE</name>
<dbReference type="EMBL" id="SRLO01000353">
    <property type="protein sequence ID" value="TNN59575.1"/>
    <property type="molecule type" value="Genomic_DNA"/>
</dbReference>
<protein>
    <submittedName>
        <fullName evidence="1">Uncharacterized protein</fullName>
    </submittedName>
</protein>
<dbReference type="AlphaFoldDB" id="A0A4Z2H2P2"/>
<proteinExistence type="predicted"/>
<comment type="caution">
    <text evidence="1">The sequence shown here is derived from an EMBL/GenBank/DDBJ whole genome shotgun (WGS) entry which is preliminary data.</text>
</comment>
<organism evidence="1 2">
    <name type="scientific">Liparis tanakae</name>
    <name type="common">Tanaka's snailfish</name>
    <dbReference type="NCBI Taxonomy" id="230148"/>
    <lineage>
        <taxon>Eukaryota</taxon>
        <taxon>Metazoa</taxon>
        <taxon>Chordata</taxon>
        <taxon>Craniata</taxon>
        <taxon>Vertebrata</taxon>
        <taxon>Euteleostomi</taxon>
        <taxon>Actinopterygii</taxon>
        <taxon>Neopterygii</taxon>
        <taxon>Teleostei</taxon>
        <taxon>Neoteleostei</taxon>
        <taxon>Acanthomorphata</taxon>
        <taxon>Eupercaria</taxon>
        <taxon>Perciformes</taxon>
        <taxon>Cottioidei</taxon>
        <taxon>Cottales</taxon>
        <taxon>Liparidae</taxon>
        <taxon>Liparis</taxon>
    </lineage>
</organism>
<reference evidence="1 2" key="1">
    <citation type="submission" date="2019-03" db="EMBL/GenBank/DDBJ databases">
        <title>First draft genome of Liparis tanakae, snailfish: a comprehensive survey of snailfish specific genes.</title>
        <authorList>
            <person name="Kim W."/>
            <person name="Song I."/>
            <person name="Jeong J.-H."/>
            <person name="Kim D."/>
            <person name="Kim S."/>
            <person name="Ryu S."/>
            <person name="Song J.Y."/>
            <person name="Lee S.K."/>
        </authorList>
    </citation>
    <scope>NUCLEOTIDE SEQUENCE [LARGE SCALE GENOMIC DNA]</scope>
    <source>
        <tissue evidence="1">Muscle</tissue>
    </source>
</reference>
<evidence type="ECO:0000313" key="1">
    <source>
        <dbReference type="EMBL" id="TNN59575.1"/>
    </source>
</evidence>
<accession>A0A4Z2H2P2</accession>
<dbReference type="Proteomes" id="UP000314294">
    <property type="component" value="Unassembled WGS sequence"/>
</dbReference>